<dbReference type="HOGENOM" id="CLU_359771_0_0_0"/>
<evidence type="ECO:0000256" key="1">
    <source>
        <dbReference type="SAM" id="MobiDB-lite"/>
    </source>
</evidence>
<dbReference type="AlphaFoldDB" id="F8L7K4"/>
<reference evidence="2 3" key="2">
    <citation type="journal article" date="2011" name="Mol. Biol. Evol.">
        <title>Unity in variety--the pan-genome of the Chlamydiae.</title>
        <authorList>
            <person name="Collingro A."/>
            <person name="Tischler P."/>
            <person name="Weinmaier T."/>
            <person name="Penz T."/>
            <person name="Heinz E."/>
            <person name="Brunham R.C."/>
            <person name="Read T.D."/>
            <person name="Bavoil P.M."/>
            <person name="Sachse K."/>
            <person name="Kahane S."/>
            <person name="Friedman M.G."/>
            <person name="Rattei T."/>
            <person name="Myers G.S."/>
            <person name="Horn M."/>
        </authorList>
    </citation>
    <scope>NUCLEOTIDE SEQUENCE [LARGE SCALE GENOMIC DNA]</scope>
    <source>
        <strain evidence="3">ATCC VR-1471 / Z</strain>
    </source>
</reference>
<gene>
    <name evidence="2" type="ordered locus">SNE_A08600</name>
</gene>
<dbReference type="Proteomes" id="UP000000496">
    <property type="component" value="Chromosome gsn.131"/>
</dbReference>
<name>F8L7K4_SIMNZ</name>
<evidence type="ECO:0000313" key="2">
    <source>
        <dbReference type="EMBL" id="CCB88737.1"/>
    </source>
</evidence>
<protein>
    <submittedName>
        <fullName evidence="2">Uncharacterized protein</fullName>
    </submittedName>
</protein>
<proteinExistence type="predicted"/>
<dbReference type="KEGG" id="sng:SNE_A08600"/>
<dbReference type="RefSeq" id="WP_013943204.1">
    <property type="nucleotide sequence ID" value="NC_015713.1"/>
</dbReference>
<feature type="region of interest" description="Disordered" evidence="1">
    <location>
        <begin position="165"/>
        <end position="186"/>
    </location>
</feature>
<dbReference type="eggNOG" id="COG0544">
    <property type="taxonomic scope" value="Bacteria"/>
</dbReference>
<keyword evidence="3" id="KW-1185">Reference proteome</keyword>
<reference key="1">
    <citation type="journal article" date="2011" name="Mol. Biol. Evol.">
        <title>Unity in variety -- the pan-genome of the Chlamydiae.</title>
        <authorList>
            <person name="Collingro A."/>
            <person name="Tischler P."/>
            <person name="Weinmaier T."/>
            <person name="Penz T."/>
            <person name="Heinz E."/>
            <person name="Brunham R.C."/>
            <person name="Read T.D."/>
            <person name="Bavoil P.M."/>
            <person name="Sachse K."/>
            <person name="Kahane S."/>
            <person name="Friedman M.G."/>
            <person name="Rattei T."/>
            <person name="Myers G.S.A."/>
            <person name="Horn M."/>
        </authorList>
    </citation>
    <scope>NUCLEOTIDE SEQUENCE</scope>
    <source>
        <strain>Z</strain>
    </source>
</reference>
<dbReference type="EMBL" id="FR872582">
    <property type="protein sequence ID" value="CCB88737.1"/>
    <property type="molecule type" value="Genomic_DNA"/>
</dbReference>
<sequence>MLVPALLAVSAVKDFLIIGCGTVAYFKYIRPIHGRISNVIDFFQGKNVQKLEADAPKPVKELASELQKAFSTFDQSPTKAKDLAEDALISFFSKDKHEAFVSSLLHQELLDLLSHIGEKEKIVSCLEKLELEINTAQGDVTKVKKVGHSLKRATKTVSINLLRSAVPHPDEPTPSSLQRIRDLQKQPDSPLKERLLKYHLNKLGFKEVTLQSLDGHIKSFILNVLHIDPEGFSVICKKISCDSRFFGVSSGTAAQRDDFFIAYKRYRQEKPILSPIPAEFNWKTETNLETEQEKALDLASCFATLVVFKMRYGSDPLTQTGFHTVLSKTYHKTPEERQKLVLQFFQEERERLGTAWVPWSVDKQIFETIYKLVNYSSFKCLTSSPLLDNLKETLKESPIPSMIYIGEKTSRFFHYLVNKYNEWSQSYTYDMAQDDFLKMKLYKRQEQSQGSMNLDFFLSRLDIIGRLRHLSDTMYRWACRPCLGKNHTFVFLNPAIVLVKQASVLPLRLISHLLILPALVIQWLLNLTFMSAMEHVIVHTPLFEKIDEVVTEAILNPTPYHFSLLEVVLKNLKEVLEIIEESSGQALPSNPKTNRAKRALKETVRTFVACAKMQESLSTEDKPFDQMLFEKVLPPAMDKIYDTILRVYTGYTEREKLEKRGTEILQALNYYNYNKHRPTENMEVLEKRVIEVRNQIELYIKKIAHALIIETSNEEISEDVGKALKEFLSGAEDAAFSPLTESYLNRNKGLFIDLIRKSYIMKGLFVHLITEDKIPSTQ</sequence>
<organism evidence="2 3">
    <name type="scientific">Simkania negevensis (strain ATCC VR-1471 / DSM 27360 / Z)</name>
    <dbReference type="NCBI Taxonomy" id="331113"/>
    <lineage>
        <taxon>Bacteria</taxon>
        <taxon>Pseudomonadati</taxon>
        <taxon>Chlamydiota</taxon>
        <taxon>Chlamydiia</taxon>
        <taxon>Parachlamydiales</taxon>
        <taxon>Simkaniaceae</taxon>
        <taxon>Simkania</taxon>
    </lineage>
</organism>
<dbReference type="STRING" id="331113.SNE_A08600"/>
<accession>F8L7K4</accession>
<evidence type="ECO:0000313" key="3">
    <source>
        <dbReference type="Proteomes" id="UP000000496"/>
    </source>
</evidence>